<evidence type="ECO:0000313" key="2">
    <source>
        <dbReference type="EMBL" id="TLH55399.1"/>
    </source>
</evidence>
<dbReference type="EMBL" id="POTL01000001">
    <property type="protein sequence ID" value="TLH55399.1"/>
    <property type="molecule type" value="Genomic_DNA"/>
</dbReference>
<name>A0A8H2PJ40_MYCMU</name>
<dbReference type="EMBL" id="CP062008">
    <property type="protein sequence ID" value="QPG68873.1"/>
    <property type="molecule type" value="Genomic_DNA"/>
</dbReference>
<gene>
    <name evidence="1" type="ORF">C1S78_026230</name>
    <name evidence="2" type="ORF">C1S78_26190</name>
</gene>
<reference evidence="1 3" key="2">
    <citation type="journal article" date="2019" name="BMC Evol. Biol.">
        <title>Comparative genomics of Mycobacterium mucogenicum and Mycobacterium neoaurum clade members emphasizing tRNA and non-coding RNA.</title>
        <authorList>
            <person name="Behra P.R.K."/>
            <person name="Pettersson B.M.F."/>
            <person name="Das S."/>
            <person name="Dasgupta S."/>
            <person name="Kirsebom L.A."/>
        </authorList>
    </citation>
    <scope>NUCLEOTIDE SEQUENCE [LARGE SCALE GENOMIC DNA]</scope>
    <source>
        <strain evidence="1 3">DSM 44124</strain>
    </source>
</reference>
<protein>
    <submittedName>
        <fullName evidence="2">Uncharacterized protein</fullName>
    </submittedName>
</protein>
<dbReference type="Proteomes" id="UP000309231">
    <property type="component" value="Chromosome"/>
</dbReference>
<dbReference type="AlphaFoldDB" id="A0A8H2PJ40"/>
<evidence type="ECO:0000313" key="1">
    <source>
        <dbReference type="EMBL" id="QPG68873.1"/>
    </source>
</evidence>
<reference evidence="1 3" key="3">
    <citation type="journal article" date="2019" name="Sci. Rep.">
        <title>Insight into the biology of Mycobacterium mucogenicum and Mycobacterium neoaurum clade members.</title>
        <authorList>
            <person name="Behra P.R.K."/>
            <person name="Pettersson B.M.F."/>
            <person name="Ramesh M."/>
            <person name="Dasgupta S."/>
            <person name="Kirsebom L.A."/>
        </authorList>
    </citation>
    <scope>NUCLEOTIDE SEQUENCE [LARGE SCALE GENOMIC DNA]</scope>
    <source>
        <strain evidence="1 3">DSM 44124</strain>
    </source>
</reference>
<dbReference type="RefSeq" id="WP_053855283.1">
    <property type="nucleotide sequence ID" value="NZ_ANBS01000024.1"/>
</dbReference>
<organism evidence="2">
    <name type="scientific">Mycolicibacterium mucogenicum DSM 44124</name>
    <dbReference type="NCBI Taxonomy" id="1226753"/>
    <lineage>
        <taxon>Bacteria</taxon>
        <taxon>Bacillati</taxon>
        <taxon>Actinomycetota</taxon>
        <taxon>Actinomycetes</taxon>
        <taxon>Mycobacteriales</taxon>
        <taxon>Mycobacteriaceae</taxon>
        <taxon>Mycolicibacterium</taxon>
    </lineage>
</organism>
<dbReference type="GeneID" id="76728458"/>
<keyword evidence="3" id="KW-1185">Reference proteome</keyword>
<accession>A0A8H2PJ40</accession>
<proteinExistence type="predicted"/>
<reference evidence="2" key="1">
    <citation type="submission" date="2018-01" db="EMBL/GenBank/DDBJ databases">
        <title>Comparative genomics of Mycobacterium mucogenicum and Mycobacterium neoaurum clade members emphasizing tRNA and non-coding RNA.</title>
        <authorList>
            <person name="Behra P.R.K."/>
            <person name="Pettersson B.M.F."/>
            <person name="Das S."/>
            <person name="Dasgupta S."/>
            <person name="Kirsebom L.A."/>
        </authorList>
    </citation>
    <scope>NUCLEOTIDE SEQUENCE</scope>
    <source>
        <strain evidence="2">DSM 44124</strain>
    </source>
</reference>
<dbReference type="KEGG" id="mmuc:C1S78_026230"/>
<sequence>MAYQRELKTVVPVLVDQHTDEDDATLVWLTRESFDREAASEYLVITEFEDLGDLDPSEVSPQTEREVLHRPAADFRWRLFRGVAMREPHASVD</sequence>
<evidence type="ECO:0000313" key="3">
    <source>
        <dbReference type="Proteomes" id="UP000309231"/>
    </source>
</evidence>